<dbReference type="EMBL" id="LMTZ01000002">
    <property type="protein sequence ID" value="KST70233.1"/>
    <property type="molecule type" value="Genomic_DNA"/>
</dbReference>
<evidence type="ECO:0000256" key="2">
    <source>
        <dbReference type="SAM" id="Phobius"/>
    </source>
</evidence>
<evidence type="ECO:0000313" key="4">
    <source>
        <dbReference type="EMBL" id="KST70233.1"/>
    </source>
</evidence>
<keyword evidence="5" id="KW-1185">Reference proteome</keyword>
<keyword evidence="2" id="KW-0812">Transmembrane</keyword>
<feature type="transmembrane region" description="Helical" evidence="2">
    <location>
        <begin position="274"/>
        <end position="292"/>
    </location>
</feature>
<dbReference type="AlphaFoldDB" id="A0A0V8A0D9"/>
<gene>
    <name evidence="3" type="ORF">BC008_27295</name>
    <name evidence="4" type="ORF">BC008_36900</name>
</gene>
<dbReference type="OrthoDB" id="513431at2"/>
<evidence type="ECO:0000313" key="5">
    <source>
        <dbReference type="Proteomes" id="UP000053372"/>
    </source>
</evidence>
<dbReference type="RefSeq" id="WP_027842394.1">
    <property type="nucleotide sequence ID" value="NZ_LMTZ01000002.1"/>
</dbReference>
<accession>A0A0V8A0D9</accession>
<dbReference type="EMBL" id="LMTZ01000093">
    <property type="protein sequence ID" value="KST66895.1"/>
    <property type="molecule type" value="Genomic_DNA"/>
</dbReference>
<keyword evidence="2" id="KW-1133">Transmembrane helix</keyword>
<feature type="compositionally biased region" description="Polar residues" evidence="1">
    <location>
        <begin position="325"/>
        <end position="340"/>
    </location>
</feature>
<feature type="region of interest" description="Disordered" evidence="1">
    <location>
        <begin position="241"/>
        <end position="264"/>
    </location>
</feature>
<protein>
    <submittedName>
        <fullName evidence="4">Uncharacterized protein</fullName>
    </submittedName>
</protein>
<reference evidence="4 5" key="1">
    <citation type="journal article" date="2015" name="Genome Announc.">
        <title>Draft Genome of the Euendolithic (true boring) Cyanobacterium Mastigocoleus testarum strain BC008.</title>
        <authorList>
            <person name="Guida B.S."/>
            <person name="Garcia-Pichel F."/>
        </authorList>
    </citation>
    <scope>NUCLEOTIDE SEQUENCE [LARGE SCALE GENOMIC DNA]</scope>
    <source>
        <strain evidence="4 5">BC008</strain>
    </source>
</reference>
<sequence>MSHSQVEIYVRSSPLGEVGIHWRNISKPEQPKEEPDVLKQKVIERNDGKQVTINSPINDTKPFLILARYQNKVLLELTGLDAAEARSRKMGRRISEIVLWVGDDSPETESQLRKLAACALLSFWSKESTFLSAIRSSIDFDGLNGFKVNTQQIEELYADANTHLDRLLSKVSPKVVNISESVWSTPKTIDIESELYNLVNQINQTSLPETKQPVVVVTEFKQESDRQQIIYKGNIWVEKKRPPAPIPEPVPTPKPVPPPEPVPTPKPAAKIRLVILRIILPILIALAILLITQSPVLTPTHSPKLTPTLTPTPILNPQPVKTPLSPDNQPQSYQIQSPDA</sequence>
<organism evidence="4 5">
    <name type="scientific">Mastigocoleus testarum BC008</name>
    <dbReference type="NCBI Taxonomy" id="371196"/>
    <lineage>
        <taxon>Bacteria</taxon>
        <taxon>Bacillati</taxon>
        <taxon>Cyanobacteriota</taxon>
        <taxon>Cyanophyceae</taxon>
        <taxon>Nostocales</taxon>
        <taxon>Hapalosiphonaceae</taxon>
        <taxon>Mastigocoleus</taxon>
    </lineage>
</organism>
<proteinExistence type="predicted"/>
<name>A0A0V8A0D9_9CYAN</name>
<evidence type="ECO:0000313" key="3">
    <source>
        <dbReference type="EMBL" id="KST66895.1"/>
    </source>
</evidence>
<feature type="compositionally biased region" description="Pro residues" evidence="1">
    <location>
        <begin position="243"/>
        <end position="264"/>
    </location>
</feature>
<comment type="caution">
    <text evidence="4">The sequence shown here is derived from an EMBL/GenBank/DDBJ whole genome shotgun (WGS) entry which is preliminary data.</text>
</comment>
<keyword evidence="2" id="KW-0472">Membrane</keyword>
<evidence type="ECO:0000256" key="1">
    <source>
        <dbReference type="SAM" id="MobiDB-lite"/>
    </source>
</evidence>
<feature type="region of interest" description="Disordered" evidence="1">
    <location>
        <begin position="302"/>
        <end position="340"/>
    </location>
</feature>
<dbReference type="Proteomes" id="UP000053372">
    <property type="component" value="Unassembled WGS sequence"/>
</dbReference>
<feature type="compositionally biased region" description="Low complexity" evidence="1">
    <location>
        <begin position="302"/>
        <end position="319"/>
    </location>
</feature>